<evidence type="ECO:0000313" key="1">
    <source>
        <dbReference type="EMBL" id="EQB62348.1"/>
    </source>
</evidence>
<dbReference type="HOGENOM" id="CLU_1119929_0_0_1"/>
<sequence length="285" mass="34270">MKTIIKNIYSKDIQLIYNTLNINTNIFIYSLDIYILEIAIDEISKKFKSDGYLIYKPSTKIDIEEKSLYIIDINNRNILYYYLEMCNKVNIKILFFSRLFTIVDNLEKRVKSRFSNIILVLDKLTREQYIDIYKYKVSKDINMYKKLEYSLEENIVKLLHRQYDINPTISSLLNIYLKFKYDIPEYRLIDTLKYLNNVHLSILILCHHTKIIYFNVVSEYKKFINRIKELKNTKNKEILNCYEEITDMGLISEKGSLLIDFNDLKNFICSNSPQYLKKLFTYIQL</sequence>
<keyword evidence="1" id="KW-0540">Nuclease</keyword>
<dbReference type="VEuPathDB" id="MicrosporidiaDB:NAPIS_ORF00063"/>
<evidence type="ECO:0000313" key="2">
    <source>
        <dbReference type="Proteomes" id="UP000053780"/>
    </source>
</evidence>
<protein>
    <submittedName>
        <fullName evidence="1">5-3 exonuclease</fullName>
    </submittedName>
</protein>
<gene>
    <name evidence="1" type="ORF">NAPIS_ORF00063</name>
</gene>
<reference evidence="1 2" key="1">
    <citation type="journal article" date="2013" name="BMC Genomics">
        <title>Genome sequencing and comparative genomics of honey bee microsporidia, Nosema apis reveal novel insights into host-parasite interactions.</title>
        <authorList>
            <person name="Chen Yp."/>
            <person name="Pettis J.S."/>
            <person name="Zhao Y."/>
            <person name="Liu X."/>
            <person name="Tallon L.J."/>
            <person name="Sadzewicz L.D."/>
            <person name="Li R."/>
            <person name="Zheng H."/>
            <person name="Huang S."/>
            <person name="Zhang X."/>
            <person name="Hamilton M.C."/>
            <person name="Pernal S.F."/>
            <person name="Melathopoulos A.P."/>
            <person name="Yan X."/>
            <person name="Evans J.D."/>
        </authorList>
    </citation>
    <scope>NUCLEOTIDE SEQUENCE [LARGE SCALE GENOMIC DNA]</scope>
    <source>
        <strain evidence="1 2">BRL 01</strain>
    </source>
</reference>
<keyword evidence="1" id="KW-0378">Hydrolase</keyword>
<dbReference type="OrthoDB" id="2189670at2759"/>
<keyword evidence="1" id="KW-0269">Exonuclease</keyword>
<dbReference type="AlphaFoldDB" id="T0LDH3"/>
<dbReference type="EMBL" id="KE646870">
    <property type="protein sequence ID" value="EQB62348.1"/>
    <property type="molecule type" value="Genomic_DNA"/>
</dbReference>
<dbReference type="Proteomes" id="UP000053780">
    <property type="component" value="Unassembled WGS sequence"/>
</dbReference>
<dbReference type="GO" id="GO:0004527">
    <property type="term" value="F:exonuclease activity"/>
    <property type="evidence" value="ECO:0007669"/>
    <property type="project" value="UniProtKB-KW"/>
</dbReference>
<keyword evidence="2" id="KW-1185">Reference proteome</keyword>
<name>T0LDH3_9MICR</name>
<proteinExistence type="predicted"/>
<organism evidence="1 2">
    <name type="scientific">Vairimorpha apis BRL 01</name>
    <dbReference type="NCBI Taxonomy" id="1037528"/>
    <lineage>
        <taxon>Eukaryota</taxon>
        <taxon>Fungi</taxon>
        <taxon>Fungi incertae sedis</taxon>
        <taxon>Microsporidia</taxon>
        <taxon>Nosematidae</taxon>
        <taxon>Vairimorpha</taxon>
    </lineage>
</organism>
<accession>T0LDH3</accession>